<evidence type="ECO:0000313" key="4">
    <source>
        <dbReference type="Proteomes" id="UP001188597"/>
    </source>
</evidence>
<evidence type="ECO:0000313" key="3">
    <source>
        <dbReference type="EMBL" id="KAK3040585.1"/>
    </source>
</evidence>
<evidence type="ECO:0000256" key="2">
    <source>
        <dbReference type="ARBA" id="ARBA00022552"/>
    </source>
</evidence>
<evidence type="ECO:0008006" key="5">
    <source>
        <dbReference type="Google" id="ProtNLM"/>
    </source>
</evidence>
<evidence type="ECO:0000256" key="1">
    <source>
        <dbReference type="ARBA" id="ARBA00006524"/>
    </source>
</evidence>
<accession>A0AA88XE11</accession>
<sequence length="125" mass="14075">MESAPAPAPPFPCCRPNPDVLSPLREGILNLLSRWTALQIAVQNQWGGHDSLKKSERLASDILSLLSQSKAPLHVEDLENLLHETLLLTFNTEIEDGSIEEVHFLFNHRLCFLNPVSRESRLIVK</sequence>
<organism evidence="3 4">
    <name type="scientific">Escallonia herrerae</name>
    <dbReference type="NCBI Taxonomy" id="1293975"/>
    <lineage>
        <taxon>Eukaryota</taxon>
        <taxon>Viridiplantae</taxon>
        <taxon>Streptophyta</taxon>
        <taxon>Embryophyta</taxon>
        <taxon>Tracheophyta</taxon>
        <taxon>Spermatophyta</taxon>
        <taxon>Magnoliopsida</taxon>
        <taxon>eudicotyledons</taxon>
        <taxon>Gunneridae</taxon>
        <taxon>Pentapetalae</taxon>
        <taxon>asterids</taxon>
        <taxon>campanulids</taxon>
        <taxon>Escalloniales</taxon>
        <taxon>Escalloniaceae</taxon>
        <taxon>Escallonia</taxon>
    </lineage>
</organism>
<comment type="caution">
    <text evidence="3">The sequence shown here is derived from an EMBL/GenBank/DDBJ whole genome shotgun (WGS) entry which is preliminary data.</text>
</comment>
<dbReference type="InterPro" id="IPR019398">
    <property type="entry name" value="Pre-rRNA_process_TSR2"/>
</dbReference>
<dbReference type="GO" id="GO:0006364">
    <property type="term" value="P:rRNA processing"/>
    <property type="evidence" value="ECO:0007669"/>
    <property type="project" value="UniProtKB-KW"/>
</dbReference>
<dbReference type="Proteomes" id="UP001188597">
    <property type="component" value="Unassembled WGS sequence"/>
</dbReference>
<keyword evidence="4" id="KW-1185">Reference proteome</keyword>
<gene>
    <name evidence="3" type="ORF">RJ639_029031</name>
</gene>
<dbReference type="PANTHER" id="PTHR21250">
    <property type="entry name" value="PRE-RRNA-PROCESSING PROTEIN TSR2 HOMOLOG"/>
    <property type="match status" value="1"/>
</dbReference>
<dbReference type="AlphaFoldDB" id="A0AA88XE11"/>
<keyword evidence="2" id="KW-0698">rRNA processing</keyword>
<protein>
    <recommendedName>
        <fullName evidence="5">Pre-rRNA-processing protein TSR2 homolog</fullName>
    </recommendedName>
</protein>
<dbReference type="EMBL" id="JAVXUP010000052">
    <property type="protein sequence ID" value="KAK3040585.1"/>
    <property type="molecule type" value="Genomic_DNA"/>
</dbReference>
<name>A0AA88XE11_9ASTE</name>
<proteinExistence type="inferred from homology"/>
<reference evidence="3" key="1">
    <citation type="submission" date="2022-12" db="EMBL/GenBank/DDBJ databases">
        <title>Draft genome assemblies for two species of Escallonia (Escalloniales).</title>
        <authorList>
            <person name="Chanderbali A."/>
            <person name="Dervinis C."/>
            <person name="Anghel I."/>
            <person name="Soltis D."/>
            <person name="Soltis P."/>
            <person name="Zapata F."/>
        </authorList>
    </citation>
    <scope>NUCLEOTIDE SEQUENCE</scope>
    <source>
        <strain evidence="3">UCBG64.0493</strain>
        <tissue evidence="3">Leaf</tissue>
    </source>
</reference>
<dbReference type="Pfam" id="PF10273">
    <property type="entry name" value="WGG"/>
    <property type="match status" value="1"/>
</dbReference>
<comment type="similarity">
    <text evidence="1">Belongs to the TSR2 family.</text>
</comment>